<dbReference type="RefSeq" id="WP_338272272.1">
    <property type="nucleotide sequence ID" value="NZ_AP027266.1"/>
</dbReference>
<dbReference type="EMBL" id="AP027266">
    <property type="protein sequence ID" value="BDW86345.1"/>
    <property type="molecule type" value="Genomic_DNA"/>
</dbReference>
<dbReference type="KEGG" id="rmai:MACH21_25220"/>
<dbReference type="Proteomes" id="UP001337723">
    <property type="component" value="Chromosome"/>
</dbReference>
<evidence type="ECO:0000313" key="2">
    <source>
        <dbReference type="Proteomes" id="UP001337723"/>
    </source>
</evidence>
<reference evidence="1 2" key="1">
    <citation type="submission" date="2023-01" db="EMBL/GenBank/DDBJ databases">
        <title>Complete genome sequence of Roseicyclus marinus strain Dej080120_10.</title>
        <authorList>
            <person name="Ueki S."/>
            <person name="Maruyama F."/>
        </authorList>
    </citation>
    <scope>NUCLEOTIDE SEQUENCE [LARGE SCALE GENOMIC DNA]</scope>
    <source>
        <strain evidence="1 2">Dej080120_10</strain>
    </source>
</reference>
<proteinExistence type="predicted"/>
<gene>
    <name evidence="1" type="ORF">MACH21_25220</name>
</gene>
<dbReference type="Pfam" id="PF15931">
    <property type="entry name" value="DUF4747"/>
    <property type="match status" value="1"/>
</dbReference>
<sequence length="280" mass="30878">MRKRSAKYTVINVAADPHPDGIYHKIFEISCEKEGQAYGRDWYAKLTPPTKRLDGLFHGKIGVWHRLAGKAIQESSMEQTDVQALLVDGAKDFGYPSKMFSWSFRESDHSLFSEIKNDEGETISPTSLGSAFRAVLLPVANELQIDLSVTVLPEIGTVERIYNLPVLKSLEIDFSIPNAGDSLAQEKKDLIDKLRNRGVKRQISKYTKSSHANTIALDEELKAEIEVGAENGHVIAKGKLEDGSADEINTAAKPRILSRDLKSSDSSVTLLRVIAGQAAE</sequence>
<protein>
    <recommendedName>
        <fullName evidence="3">DUF4747 family protein</fullName>
    </recommendedName>
</protein>
<dbReference type="InterPro" id="IPR031832">
    <property type="entry name" value="DUF4747"/>
</dbReference>
<evidence type="ECO:0008006" key="3">
    <source>
        <dbReference type="Google" id="ProtNLM"/>
    </source>
</evidence>
<dbReference type="AlphaFoldDB" id="A0AA48H7Q0"/>
<evidence type="ECO:0000313" key="1">
    <source>
        <dbReference type="EMBL" id="BDW86345.1"/>
    </source>
</evidence>
<name>A0AA48H7Q0_9RHOB</name>
<organism evidence="1 2">
    <name type="scientific">Roseicyclus marinus</name>
    <dbReference type="NCBI Taxonomy" id="2161673"/>
    <lineage>
        <taxon>Bacteria</taxon>
        <taxon>Pseudomonadati</taxon>
        <taxon>Pseudomonadota</taxon>
        <taxon>Alphaproteobacteria</taxon>
        <taxon>Rhodobacterales</taxon>
        <taxon>Roseobacteraceae</taxon>
        <taxon>Roseicyclus</taxon>
    </lineage>
</organism>
<accession>A0AA48H7Q0</accession>
<keyword evidence="2" id="KW-1185">Reference proteome</keyword>